<organism evidence="1 2">
    <name type="scientific">Cuscuta europaea</name>
    <name type="common">European dodder</name>
    <dbReference type="NCBI Taxonomy" id="41803"/>
    <lineage>
        <taxon>Eukaryota</taxon>
        <taxon>Viridiplantae</taxon>
        <taxon>Streptophyta</taxon>
        <taxon>Embryophyta</taxon>
        <taxon>Tracheophyta</taxon>
        <taxon>Spermatophyta</taxon>
        <taxon>Magnoliopsida</taxon>
        <taxon>eudicotyledons</taxon>
        <taxon>Gunneridae</taxon>
        <taxon>Pentapetalae</taxon>
        <taxon>asterids</taxon>
        <taxon>lamiids</taxon>
        <taxon>Solanales</taxon>
        <taxon>Convolvulaceae</taxon>
        <taxon>Cuscuteae</taxon>
        <taxon>Cuscuta</taxon>
        <taxon>Cuscuta subgen. Cuscuta</taxon>
    </lineage>
</organism>
<protein>
    <submittedName>
        <fullName evidence="1">Uncharacterized protein</fullName>
    </submittedName>
</protein>
<sequence>MVTWDEPPVATCNKAVNDGVAHPLLTVKAELNDAQCDLARAANVVNMELPGNDDVQFDPTRNIISIAHYLSNDDNLSEEDARKIMLLFRQFHVLFKIPLAFGGLRF</sequence>
<evidence type="ECO:0000313" key="2">
    <source>
        <dbReference type="Proteomes" id="UP001152484"/>
    </source>
</evidence>
<dbReference type="EMBL" id="CAMAPE010000036">
    <property type="protein sequence ID" value="CAH9098562.1"/>
    <property type="molecule type" value="Genomic_DNA"/>
</dbReference>
<reference evidence="1" key="1">
    <citation type="submission" date="2022-07" db="EMBL/GenBank/DDBJ databases">
        <authorList>
            <person name="Macas J."/>
            <person name="Novak P."/>
            <person name="Neumann P."/>
        </authorList>
    </citation>
    <scope>NUCLEOTIDE SEQUENCE</scope>
</reference>
<comment type="caution">
    <text evidence="1">The sequence shown here is derived from an EMBL/GenBank/DDBJ whole genome shotgun (WGS) entry which is preliminary data.</text>
</comment>
<proteinExistence type="predicted"/>
<dbReference type="Proteomes" id="UP001152484">
    <property type="component" value="Unassembled WGS sequence"/>
</dbReference>
<name>A0A9P0ZH13_CUSEU</name>
<accession>A0A9P0ZH13</accession>
<evidence type="ECO:0000313" key="1">
    <source>
        <dbReference type="EMBL" id="CAH9098562.1"/>
    </source>
</evidence>
<dbReference type="AlphaFoldDB" id="A0A9P0ZH13"/>
<gene>
    <name evidence="1" type="ORF">CEURO_LOCUS14295</name>
</gene>
<keyword evidence="2" id="KW-1185">Reference proteome</keyword>